<keyword evidence="4 7" id="KW-0812">Transmembrane</keyword>
<keyword evidence="5 7" id="KW-1133">Transmembrane helix</keyword>
<organism evidence="9 10">
    <name type="scientific">Proteiniclasticum aestuarii</name>
    <dbReference type="NCBI Taxonomy" id="2817862"/>
    <lineage>
        <taxon>Bacteria</taxon>
        <taxon>Bacillati</taxon>
        <taxon>Bacillota</taxon>
        <taxon>Clostridia</taxon>
        <taxon>Eubacteriales</taxon>
        <taxon>Clostridiaceae</taxon>
        <taxon>Proteiniclasticum</taxon>
    </lineage>
</organism>
<comment type="caution">
    <text evidence="9">The sequence shown here is derived from an EMBL/GenBank/DDBJ whole genome shotgun (WGS) entry which is preliminary data.</text>
</comment>
<dbReference type="RefSeq" id="WP_207599591.1">
    <property type="nucleotide sequence ID" value="NZ_JAFNJU010000006.1"/>
</dbReference>
<dbReference type="PANTHER" id="PTHR32309">
    <property type="entry name" value="TYROSINE-PROTEIN KINASE"/>
    <property type="match status" value="1"/>
</dbReference>
<sequence length="231" mass="25921">MNMNEETIDLGTLWLIIRKKLGLIIVVTILMTMMSGIFTFFFVEPEYRSTVSVFISDERTGSQVMETINDINMYQKLVDTYAEIAKSRTVAEDVMANLELDMTVGEIQDMITTSPKGNTQFLNLSITSTDREQAYNMANQMARSLKAVSRELRGTDIVQILDPANVPGGPSSPNIQMNLAIGFVLGLMLSVFVVFLLEFLDKTVKDPEFISNELRLPVLAAIPYTEHESFN</sequence>
<dbReference type="InterPro" id="IPR003856">
    <property type="entry name" value="LPS_length_determ_N"/>
</dbReference>
<feature type="domain" description="Polysaccharide chain length determinant N-terminal" evidence="8">
    <location>
        <begin position="6"/>
        <end position="98"/>
    </location>
</feature>
<evidence type="ECO:0000256" key="3">
    <source>
        <dbReference type="ARBA" id="ARBA00022475"/>
    </source>
</evidence>
<feature type="transmembrane region" description="Helical" evidence="7">
    <location>
        <begin position="179"/>
        <end position="200"/>
    </location>
</feature>
<comment type="similarity">
    <text evidence="2">Belongs to the CpsC/CapA family.</text>
</comment>
<keyword evidence="6 7" id="KW-0472">Membrane</keyword>
<feature type="transmembrane region" description="Helical" evidence="7">
    <location>
        <begin position="21"/>
        <end position="43"/>
    </location>
</feature>
<evidence type="ECO:0000256" key="2">
    <source>
        <dbReference type="ARBA" id="ARBA00006683"/>
    </source>
</evidence>
<dbReference type="InterPro" id="IPR050445">
    <property type="entry name" value="Bact_polysacc_biosynth/exp"/>
</dbReference>
<keyword evidence="3" id="KW-1003">Cell membrane</keyword>
<dbReference type="PANTHER" id="PTHR32309:SF13">
    <property type="entry name" value="FERRIC ENTEROBACTIN TRANSPORT PROTEIN FEPE"/>
    <property type="match status" value="1"/>
</dbReference>
<protein>
    <recommendedName>
        <fullName evidence="8">Polysaccharide chain length determinant N-terminal domain-containing protein</fullName>
    </recommendedName>
</protein>
<reference evidence="9" key="1">
    <citation type="submission" date="2021-03" db="EMBL/GenBank/DDBJ databases">
        <title>Proteiniclasticum marinus sp. nov., isolated from tidal flat sediment.</title>
        <authorList>
            <person name="Namirimu T."/>
            <person name="Yang J.-A."/>
            <person name="Yang S.-H."/>
            <person name="Kim Y.-J."/>
            <person name="Kwon K.K."/>
        </authorList>
    </citation>
    <scope>NUCLEOTIDE SEQUENCE</scope>
    <source>
        <strain evidence="9">SCR006</strain>
    </source>
</reference>
<evidence type="ECO:0000256" key="6">
    <source>
        <dbReference type="ARBA" id="ARBA00023136"/>
    </source>
</evidence>
<keyword evidence="10" id="KW-1185">Reference proteome</keyword>
<evidence type="ECO:0000256" key="5">
    <source>
        <dbReference type="ARBA" id="ARBA00022989"/>
    </source>
</evidence>
<dbReference type="AlphaFoldDB" id="A0A939KG23"/>
<gene>
    <name evidence="9" type="ORF">J3A84_08495</name>
</gene>
<comment type="subcellular location">
    <subcellularLocation>
        <location evidence="1">Cell membrane</location>
        <topology evidence="1">Multi-pass membrane protein</topology>
    </subcellularLocation>
</comment>
<evidence type="ECO:0000256" key="7">
    <source>
        <dbReference type="SAM" id="Phobius"/>
    </source>
</evidence>
<dbReference type="GO" id="GO:0004713">
    <property type="term" value="F:protein tyrosine kinase activity"/>
    <property type="evidence" value="ECO:0007669"/>
    <property type="project" value="TreeGrafter"/>
</dbReference>
<evidence type="ECO:0000256" key="4">
    <source>
        <dbReference type="ARBA" id="ARBA00022692"/>
    </source>
</evidence>
<evidence type="ECO:0000313" key="10">
    <source>
        <dbReference type="Proteomes" id="UP000664218"/>
    </source>
</evidence>
<dbReference type="GO" id="GO:0005886">
    <property type="term" value="C:plasma membrane"/>
    <property type="evidence" value="ECO:0007669"/>
    <property type="project" value="UniProtKB-SubCell"/>
</dbReference>
<accession>A0A939KG23</accession>
<name>A0A939KG23_9CLOT</name>
<evidence type="ECO:0000259" key="8">
    <source>
        <dbReference type="Pfam" id="PF02706"/>
    </source>
</evidence>
<dbReference type="Proteomes" id="UP000664218">
    <property type="component" value="Unassembled WGS sequence"/>
</dbReference>
<evidence type="ECO:0000313" key="9">
    <source>
        <dbReference type="EMBL" id="MBO1265062.1"/>
    </source>
</evidence>
<dbReference type="Pfam" id="PF02706">
    <property type="entry name" value="Wzz"/>
    <property type="match status" value="1"/>
</dbReference>
<dbReference type="EMBL" id="JAFNJU010000006">
    <property type="protein sequence ID" value="MBO1265062.1"/>
    <property type="molecule type" value="Genomic_DNA"/>
</dbReference>
<proteinExistence type="inferred from homology"/>
<evidence type="ECO:0000256" key="1">
    <source>
        <dbReference type="ARBA" id="ARBA00004651"/>
    </source>
</evidence>